<feature type="compositionally biased region" description="Low complexity" evidence="4">
    <location>
        <begin position="396"/>
        <end position="409"/>
    </location>
</feature>
<accession>A0ABR3QVD0</accession>
<feature type="coiled-coil region" evidence="3">
    <location>
        <begin position="1434"/>
        <end position="1490"/>
    </location>
</feature>
<gene>
    <name evidence="7" type="ORF">SLS59_007997</name>
</gene>
<feature type="domain" description="Mto1-like Mto2p-binding" evidence="6">
    <location>
        <begin position="1436"/>
        <end position="1486"/>
    </location>
</feature>
<reference evidence="7 8" key="1">
    <citation type="submission" date="2024-02" db="EMBL/GenBank/DDBJ databases">
        <title>De novo assembly and annotation of 12 fungi associated with fruit tree decline syndrome in Ontario, Canada.</title>
        <authorList>
            <person name="Sulman M."/>
            <person name="Ellouze W."/>
            <person name="Ilyukhin E."/>
        </authorList>
    </citation>
    <scope>NUCLEOTIDE SEQUENCE [LARGE SCALE GENOMIC DNA]</scope>
    <source>
        <strain evidence="7 8">M97-236</strain>
    </source>
</reference>
<feature type="region of interest" description="Disordered" evidence="4">
    <location>
        <begin position="52"/>
        <end position="82"/>
    </location>
</feature>
<organism evidence="7 8">
    <name type="scientific">Nothophoma quercina</name>
    <dbReference type="NCBI Taxonomy" id="749835"/>
    <lineage>
        <taxon>Eukaryota</taxon>
        <taxon>Fungi</taxon>
        <taxon>Dikarya</taxon>
        <taxon>Ascomycota</taxon>
        <taxon>Pezizomycotina</taxon>
        <taxon>Dothideomycetes</taxon>
        <taxon>Pleosporomycetidae</taxon>
        <taxon>Pleosporales</taxon>
        <taxon>Pleosporineae</taxon>
        <taxon>Didymellaceae</taxon>
        <taxon>Nothophoma</taxon>
    </lineage>
</organism>
<evidence type="ECO:0000256" key="3">
    <source>
        <dbReference type="SAM" id="Coils"/>
    </source>
</evidence>
<dbReference type="Pfam" id="PF12808">
    <property type="entry name" value="Mto2_bdg"/>
    <property type="match status" value="1"/>
</dbReference>
<feature type="region of interest" description="Disordered" evidence="4">
    <location>
        <begin position="1491"/>
        <end position="1533"/>
    </location>
</feature>
<feature type="region of interest" description="Disordered" evidence="4">
    <location>
        <begin position="532"/>
        <end position="566"/>
    </location>
</feature>
<keyword evidence="8" id="KW-1185">Reference proteome</keyword>
<comment type="caution">
    <text evidence="7">The sequence shown here is derived from an EMBL/GenBank/DDBJ whole genome shotgun (WGS) entry which is preliminary data.</text>
</comment>
<feature type="compositionally biased region" description="Basic and acidic residues" evidence="4">
    <location>
        <begin position="65"/>
        <end position="75"/>
    </location>
</feature>
<feature type="compositionally biased region" description="Basic and acidic residues" evidence="4">
    <location>
        <begin position="143"/>
        <end position="154"/>
    </location>
</feature>
<feature type="region of interest" description="Disordered" evidence="4">
    <location>
        <begin position="691"/>
        <end position="712"/>
    </location>
</feature>
<feature type="region of interest" description="Disordered" evidence="4">
    <location>
        <begin position="724"/>
        <end position="745"/>
    </location>
</feature>
<feature type="coiled-coil region" evidence="3">
    <location>
        <begin position="797"/>
        <end position="1074"/>
    </location>
</feature>
<feature type="region of interest" description="Disordered" evidence="4">
    <location>
        <begin position="354"/>
        <end position="415"/>
    </location>
</feature>
<feature type="domain" description="Centrosomin N-terminal motif 1" evidence="5">
    <location>
        <begin position="463"/>
        <end position="535"/>
    </location>
</feature>
<dbReference type="Gene3D" id="1.10.287.1490">
    <property type="match status" value="1"/>
</dbReference>
<sequence length="1533" mass="172751">MASSTAPASAEAPQTNNGEPTTTTATLAGTTHNPMERSISDLEDVQAFDVADADLPPLPEPEDDSFLRQDFHDDNDPSDGSEYLDRKMKRQLMDVESSFIPDLSAHPGASQTRIGADDTYLFGGSPGTGRPATQEGEGVQDAPKPEENMEDTQHTESSILSQEPPTPAGAYKTPAVRRVSVDTTDDSMDHGNSISEAAPSSPSADAAQRRSKGHGDKAEQQAATDTEQKELDPSQRPVSSASTVKAPDFSRFEEASLNSASEPSLDSIAMPPPPLITTTSPRAGKRPSFLQNRQSSQRSSVSSFTNRSDVSGDGASTTSLGADYALATGGAVPRASLPHRSSMGLSRLPSLGSIASSVSGYSDSNPWDKHRSISANSLSGLLQPEGGLGRLDEETGSTTTPPETPRTSGVGASTNLTDTVVARHVQDIQVPDTVAREFRAKHLRSPDKRHSATPFTRSKHNLTLKEQNSKIDKLSKENFDLKLKIHFLDQALQNRSDEGVKEMISKNVQLQTDLATEKKESQTLRKKVRELERRLKSQEEGQSTNKDSGSGSEDEKSEHSSRQAELEEEIHFLRERLESAETITEQWQSEALQKEADNRRMADYIKTMREKSPSGEPGFDEAMNIWKEDLHEERVRREEVEARCEHAESERDRLREELQRTREQNRQILQHASQHNSRSHNSSRLIHQSYADRSEAGSDQPRPTSGGSSTLVDQLQSNNERLQRDLHAQTSMLTSRNRENTRLREENEGLRLTLRRGDVGSIAGDSILERSISRNHMRSVSRASGGTRVTQMSDSEREDLEGKLASARDELSQLKLQNKELDDQLVAHLDMLETAENKVKESETELEAQTEDIQALAAERNEALDLLQDKEQECEELRAEALDTVQRLETELDQMQQERDRIATDLEHSMEDFNALQQEMKNVSESLIQVEDDQNASMRKIENLESELRDATEELGRQDKMLSDERSKNEKLDIQLESCQGEVDFLREEQEGDKIKIGELESDLENAQISIQHEKERLRDLEERFAEERQQRDALESHGKQEVEKVMADLNSQLAKLKEESRRLRKDLSSKEVEANSWRRQHDEFETSLRDALGNNNGTKPGLLKDIMRLQRDLDATIQELNFTKADLSEKEQLLRNRDTLLESTGFQVRQSTEALERERQLRRQEAATFENAKRGHQSVARTIQQHETRVLELESLRSQDRQKLHNLEKQYKDQLLERNNLLYALWNRLSTLCGAEWCRSHALVNGELTSMELISRNIKGFNNNIILAVKTVEGIIGGFRQRIRATEKDLVRDYQTLEHTLDGRIKRLEQLEKAVLAQKQSIGRPSTVRGGVVDMNAAEVTKLRNENKTLRTEISTLRAITTTRDSNDGIVVSKNPSRTGSPTSSKRASMAHTLLRAHSTSVVEHLQQQQQPQNGSRSPGHPYPESSPLQPSEQKWIHRLKELERRLKAEREARLLDRSGARKRLEQKVEENADLRAMLEKERERLAAEGLSVQRSMSVDMPSRSRDRSGRNSVLSRQTTFDKQQERDEDMY</sequence>
<feature type="compositionally biased region" description="Polar residues" evidence="4">
    <location>
        <begin position="781"/>
        <end position="793"/>
    </location>
</feature>
<keyword evidence="3" id="KW-0175">Coiled coil</keyword>
<feature type="compositionally biased region" description="Basic and acidic residues" evidence="4">
    <location>
        <begin position="736"/>
        <end position="745"/>
    </location>
</feature>
<name>A0ABR3QVD0_9PLEO</name>
<evidence type="ECO:0000256" key="4">
    <source>
        <dbReference type="SAM" id="MobiDB-lite"/>
    </source>
</evidence>
<feature type="compositionally biased region" description="Low complexity" evidence="4">
    <location>
        <begin position="193"/>
        <end position="206"/>
    </location>
</feature>
<dbReference type="Pfam" id="PF07989">
    <property type="entry name" value="Cnn_1N"/>
    <property type="match status" value="1"/>
</dbReference>
<feature type="region of interest" description="Disordered" evidence="4">
    <location>
        <begin position="1"/>
        <end position="36"/>
    </location>
</feature>
<evidence type="ECO:0000256" key="1">
    <source>
        <dbReference type="ARBA" id="ARBA00004496"/>
    </source>
</evidence>
<dbReference type="InterPro" id="IPR024545">
    <property type="entry name" value="Mto1-like_Mto2p-bd"/>
</dbReference>
<evidence type="ECO:0000256" key="2">
    <source>
        <dbReference type="ARBA" id="ARBA00022490"/>
    </source>
</evidence>
<feature type="compositionally biased region" description="Low complexity" evidence="4">
    <location>
        <begin position="288"/>
        <end position="311"/>
    </location>
</feature>
<feature type="region of interest" description="Disordered" evidence="4">
    <location>
        <begin position="1368"/>
        <end position="1434"/>
    </location>
</feature>
<feature type="compositionally biased region" description="Polar residues" evidence="4">
    <location>
        <begin position="701"/>
        <end position="712"/>
    </location>
</feature>
<feature type="region of interest" description="Disordered" evidence="4">
    <location>
        <begin position="640"/>
        <end position="662"/>
    </location>
</feature>
<feature type="region of interest" description="Disordered" evidence="4">
    <location>
        <begin position="778"/>
        <end position="797"/>
    </location>
</feature>
<dbReference type="PANTHER" id="PTHR45615:SF40">
    <property type="entry name" value="MYOSIN HEAVY CHAIN, NON-MUSCLE"/>
    <property type="match status" value="1"/>
</dbReference>
<evidence type="ECO:0000313" key="8">
    <source>
        <dbReference type="Proteomes" id="UP001521222"/>
    </source>
</evidence>
<feature type="region of interest" description="Disordered" evidence="4">
    <location>
        <begin position="101"/>
        <end position="320"/>
    </location>
</feature>
<feature type="compositionally biased region" description="Basic and acidic residues" evidence="4">
    <location>
        <begin position="553"/>
        <end position="566"/>
    </location>
</feature>
<feature type="compositionally biased region" description="Low complexity" evidence="4">
    <location>
        <begin position="1"/>
        <end position="31"/>
    </location>
</feature>
<protein>
    <recommendedName>
        <fullName evidence="9">Anucleate primary sterigmata protein B</fullName>
    </recommendedName>
</protein>
<comment type="subcellular location">
    <subcellularLocation>
        <location evidence="1">Cytoplasm</location>
    </subcellularLocation>
</comment>
<evidence type="ECO:0000259" key="5">
    <source>
        <dbReference type="Pfam" id="PF07989"/>
    </source>
</evidence>
<feature type="compositionally biased region" description="Polar residues" evidence="4">
    <location>
        <begin position="1375"/>
        <end position="1388"/>
    </location>
</feature>
<keyword evidence="2" id="KW-0963">Cytoplasm</keyword>
<dbReference type="PANTHER" id="PTHR45615">
    <property type="entry name" value="MYOSIN HEAVY CHAIN, NON-MUSCLE"/>
    <property type="match status" value="1"/>
</dbReference>
<evidence type="ECO:0000313" key="7">
    <source>
        <dbReference type="EMBL" id="KAL1596008.1"/>
    </source>
</evidence>
<evidence type="ECO:0008006" key="9">
    <source>
        <dbReference type="Google" id="ProtNLM"/>
    </source>
</evidence>
<dbReference type="InterPro" id="IPR012943">
    <property type="entry name" value="Cnn_1N"/>
</dbReference>
<evidence type="ECO:0000259" key="6">
    <source>
        <dbReference type="Pfam" id="PF12808"/>
    </source>
</evidence>
<dbReference type="Proteomes" id="UP001521222">
    <property type="component" value="Unassembled WGS sequence"/>
</dbReference>
<feature type="compositionally biased region" description="Polar residues" evidence="4">
    <location>
        <begin position="1512"/>
        <end position="1523"/>
    </location>
</feature>
<dbReference type="EMBL" id="JAKIXB020000030">
    <property type="protein sequence ID" value="KAL1596008.1"/>
    <property type="molecule type" value="Genomic_DNA"/>
</dbReference>
<feature type="coiled-coil region" evidence="3">
    <location>
        <begin position="1191"/>
        <end position="1218"/>
    </location>
</feature>
<feature type="compositionally biased region" description="Polar residues" evidence="4">
    <location>
        <begin position="354"/>
        <end position="365"/>
    </location>
</feature>
<proteinExistence type="predicted"/>